<dbReference type="EMBL" id="QQBA01000020">
    <property type="protein sequence ID" value="RDI50205.1"/>
    <property type="molecule type" value="Genomic_DNA"/>
</dbReference>
<dbReference type="AlphaFoldDB" id="A0A562PJI7"/>
<reference evidence="2" key="3">
    <citation type="submission" date="2019-07" db="EMBL/GenBank/DDBJ databases">
        <authorList>
            <person name="Whitman W."/>
            <person name="Huntemann M."/>
            <person name="Clum A."/>
            <person name="Pillay M."/>
            <person name="Palaniappan K."/>
            <person name="Varghese N."/>
            <person name="Mikhailova N."/>
            <person name="Stamatis D."/>
            <person name="Reddy T."/>
            <person name="Daum C."/>
            <person name="Shapiro N."/>
            <person name="Ivanova N."/>
            <person name="Kyrpides N."/>
            <person name="Woyke T."/>
        </authorList>
    </citation>
    <scope>NUCLEOTIDE SEQUENCE</scope>
    <source>
        <strain evidence="2">CGMCC 1.5380</strain>
    </source>
</reference>
<dbReference type="RefSeq" id="WP_114755279.1">
    <property type="nucleotide sequence ID" value="NZ_QQBA01000020.1"/>
</dbReference>
<gene>
    <name evidence="1" type="ORF">DFR66_12019</name>
    <name evidence="2" type="ORF">IQ02_02740</name>
</gene>
<evidence type="ECO:0000313" key="4">
    <source>
        <dbReference type="Proteomes" id="UP000321392"/>
    </source>
</evidence>
<accession>A0A562PJI7</accession>
<comment type="caution">
    <text evidence="2">The sequence shown here is derived from an EMBL/GenBank/DDBJ whole genome shotgun (WGS) entry which is preliminary data.</text>
</comment>
<evidence type="ECO:0000313" key="3">
    <source>
        <dbReference type="Proteomes" id="UP000254518"/>
    </source>
</evidence>
<dbReference type="Proteomes" id="UP000321392">
    <property type="component" value="Unassembled WGS sequence"/>
</dbReference>
<evidence type="ECO:0000313" key="2">
    <source>
        <dbReference type="EMBL" id="TWI44176.1"/>
    </source>
</evidence>
<sequence>MKKIICLLLLISLKISYCQNIKPNDIEIKILKIDKLQQQSKLEILGIDDMKTCGGNLIGYFYNNKLVLLISQNGGETGTITNKYYLENNKIIKIENLEDYAFINNNSNTQTPKTKKIIEKKEFYFTPKIFIKKSFKKEKIITYSDKQIITCEKYD</sequence>
<keyword evidence="3" id="KW-1185">Reference proteome</keyword>
<reference evidence="1 3" key="2">
    <citation type="submission" date="2018-07" db="EMBL/GenBank/DDBJ databases">
        <title>Genomic Encyclopedia of Type Strains, Phase IV (KMG-IV): sequencing the most valuable type-strain genomes for metagenomic binning, comparative biology and taxonomic classification.</title>
        <authorList>
            <person name="Goeker M."/>
        </authorList>
    </citation>
    <scope>NUCLEOTIDE SEQUENCE [LARGE SCALE GENOMIC DNA]</scope>
    <source>
        <strain evidence="1 3">DSM 19728</strain>
    </source>
</reference>
<name>A0A562PJI7_9FLAO</name>
<protein>
    <submittedName>
        <fullName evidence="2">Uncharacterized protein</fullName>
    </submittedName>
</protein>
<organism evidence="2 4">
    <name type="scientific">Flavobacterium glaciei</name>
    <dbReference type="NCBI Taxonomy" id="386300"/>
    <lineage>
        <taxon>Bacteria</taxon>
        <taxon>Pseudomonadati</taxon>
        <taxon>Bacteroidota</taxon>
        <taxon>Flavobacteriia</taxon>
        <taxon>Flavobacteriales</taxon>
        <taxon>Flavobacteriaceae</taxon>
        <taxon>Flavobacterium</taxon>
    </lineage>
</organism>
<dbReference type="EMBL" id="VLKX01000021">
    <property type="protein sequence ID" value="TWI44176.1"/>
    <property type="molecule type" value="Genomic_DNA"/>
</dbReference>
<dbReference type="OrthoDB" id="1363872at2"/>
<proteinExistence type="predicted"/>
<dbReference type="Proteomes" id="UP000254518">
    <property type="component" value="Unassembled WGS sequence"/>
</dbReference>
<evidence type="ECO:0000313" key="1">
    <source>
        <dbReference type="EMBL" id="RDI50205.1"/>
    </source>
</evidence>
<reference evidence="2 4" key="1">
    <citation type="journal article" date="2015" name="Stand. Genomic Sci.">
        <title>Genomic Encyclopedia of Bacterial and Archaeal Type Strains, Phase III: the genomes of soil and plant-associated and newly described type strains.</title>
        <authorList>
            <person name="Whitman W.B."/>
            <person name="Woyke T."/>
            <person name="Klenk H.P."/>
            <person name="Zhou Y."/>
            <person name="Lilburn T.G."/>
            <person name="Beck B.J."/>
            <person name="De Vos P."/>
            <person name="Vandamme P."/>
            <person name="Eisen J.A."/>
            <person name="Garrity G."/>
            <person name="Hugenholtz P."/>
            <person name="Kyrpides N.C."/>
        </authorList>
    </citation>
    <scope>NUCLEOTIDE SEQUENCE [LARGE SCALE GENOMIC DNA]</scope>
    <source>
        <strain evidence="2 4">CGMCC 1.5380</strain>
    </source>
</reference>